<evidence type="ECO:0000313" key="2">
    <source>
        <dbReference type="EMBL" id="GFC99306.1"/>
    </source>
</evidence>
<dbReference type="EMBL" id="BKCJ011177584">
    <property type="protein sequence ID" value="GFC99306.1"/>
    <property type="molecule type" value="Genomic_DNA"/>
</dbReference>
<organism evidence="2">
    <name type="scientific">Tanacetum cinerariifolium</name>
    <name type="common">Dalmatian daisy</name>
    <name type="synonym">Chrysanthemum cinerariifolium</name>
    <dbReference type="NCBI Taxonomy" id="118510"/>
    <lineage>
        <taxon>Eukaryota</taxon>
        <taxon>Viridiplantae</taxon>
        <taxon>Streptophyta</taxon>
        <taxon>Embryophyta</taxon>
        <taxon>Tracheophyta</taxon>
        <taxon>Spermatophyta</taxon>
        <taxon>Magnoliopsida</taxon>
        <taxon>eudicotyledons</taxon>
        <taxon>Gunneridae</taxon>
        <taxon>Pentapetalae</taxon>
        <taxon>asterids</taxon>
        <taxon>campanulids</taxon>
        <taxon>Asterales</taxon>
        <taxon>Asteraceae</taxon>
        <taxon>Asteroideae</taxon>
        <taxon>Anthemideae</taxon>
        <taxon>Anthemidinae</taxon>
        <taxon>Tanacetum</taxon>
    </lineage>
</organism>
<comment type="caution">
    <text evidence="2">The sequence shown here is derived from an EMBL/GenBank/DDBJ whole genome shotgun (WGS) entry which is preliminary data.</text>
</comment>
<sequence length="204" mass="21537">GVARYAAEQRGKAGVGVVHVHVADADAPQRPHRRAGRAAHPGAQTQKNWRVDDVAHRDVADNHVFEQAAIHGFQGQAAAVFKHAVADGDVAEAAVRLGAALDAAGRIDGAVAHAHVVAAVDVEPVAVGIELQIVNSQVIDARGQQGKMPALPHRKIAQYHVAAQLKGDGLVADRRLVRTLPREPLPVNSARPQDGNIHQVFAPN</sequence>
<protein>
    <submittedName>
        <fullName evidence="2">Uncharacterized protein</fullName>
    </submittedName>
</protein>
<evidence type="ECO:0000256" key="1">
    <source>
        <dbReference type="SAM" id="MobiDB-lite"/>
    </source>
</evidence>
<feature type="non-terminal residue" evidence="2">
    <location>
        <position position="1"/>
    </location>
</feature>
<reference evidence="2" key="1">
    <citation type="journal article" date="2019" name="Sci. Rep.">
        <title>Draft genome of Tanacetum cinerariifolium, the natural source of mosquito coil.</title>
        <authorList>
            <person name="Yamashiro T."/>
            <person name="Shiraishi A."/>
            <person name="Satake H."/>
            <person name="Nakayama K."/>
        </authorList>
    </citation>
    <scope>NUCLEOTIDE SEQUENCE</scope>
</reference>
<gene>
    <name evidence="2" type="ORF">Tci_871276</name>
</gene>
<accession>A0A699SNC3</accession>
<name>A0A699SNC3_TANCI</name>
<feature type="region of interest" description="Disordered" evidence="1">
    <location>
        <begin position="26"/>
        <end position="47"/>
    </location>
</feature>
<proteinExistence type="predicted"/>
<dbReference type="AlphaFoldDB" id="A0A699SNC3"/>